<dbReference type="PANTHER" id="PTHR31302:SF0">
    <property type="entry name" value="TRANSMEMBRANE PROTEIN WITH METALLOPHOSPHOESTERASE DOMAIN"/>
    <property type="match status" value="1"/>
</dbReference>
<dbReference type="PANTHER" id="PTHR31302">
    <property type="entry name" value="TRANSMEMBRANE PROTEIN WITH METALLOPHOSPHOESTERASE DOMAIN-RELATED"/>
    <property type="match status" value="1"/>
</dbReference>
<feature type="transmembrane region" description="Helical" evidence="1">
    <location>
        <begin position="40"/>
        <end position="62"/>
    </location>
</feature>
<feature type="domain" description="Calcineurin-like phosphoesterase" evidence="2">
    <location>
        <begin position="144"/>
        <end position="305"/>
    </location>
</feature>
<feature type="transmembrane region" description="Helical" evidence="1">
    <location>
        <begin position="6"/>
        <end position="28"/>
    </location>
</feature>
<dbReference type="SUPFAM" id="SSF56300">
    <property type="entry name" value="Metallo-dependent phosphatases"/>
    <property type="match status" value="1"/>
</dbReference>
<sequence length="363" mass="40774">MKFLSFLTLFVLLMQPFTYGFYKALCWQFEGRLKKRGRRLLCLALFAFGNGLILLSLLRLWHGSFRLTALWMVLLLYTGFAALFAWLLKLLLRQRVADEKLRRILRIAAPAVVASLFCLSLYNAYLPTVRHYRVVLDKPLAKPLRIGVASDLHLGILFGARQLDKLAGIMQQEKADIILLPGDIMDDDTAAYEAEHMQPHLSKLRAPLGVYATLGNHDLFGAQRQITRAIEAAGITVLNDGIIETGGLTVIGRPDDLDKGRLKTAELLEQADTSKPVVLLDHRPSEIELHSTLPIDIQVSGHVHNGQIFPANLIVRTINRLHYGYEKIGNGHFFVTSGYGFWGIPLRLCSQSEVLIIDVEGRR</sequence>
<dbReference type="InterPro" id="IPR004843">
    <property type="entry name" value="Calcineurin-like_PHP"/>
</dbReference>
<dbReference type="EMBL" id="UGQW01000002">
    <property type="protein sequence ID" value="STZ67368.1"/>
    <property type="molecule type" value="Genomic_DNA"/>
</dbReference>
<dbReference type="InterPro" id="IPR051158">
    <property type="entry name" value="Metallophosphoesterase_sf"/>
</dbReference>
<dbReference type="Proteomes" id="UP000254927">
    <property type="component" value="Unassembled WGS sequence"/>
</dbReference>
<dbReference type="AlphaFoldDB" id="A0A378TWL1"/>
<feature type="transmembrane region" description="Helical" evidence="1">
    <location>
        <begin position="68"/>
        <end position="92"/>
    </location>
</feature>
<proteinExistence type="predicted"/>
<keyword evidence="1" id="KW-0472">Membrane</keyword>
<gene>
    <name evidence="3" type="ORF">NCTC10660_00845</name>
</gene>
<feature type="transmembrane region" description="Helical" evidence="1">
    <location>
        <begin position="104"/>
        <end position="125"/>
    </location>
</feature>
<evidence type="ECO:0000313" key="3">
    <source>
        <dbReference type="EMBL" id="STZ67368.1"/>
    </source>
</evidence>
<organism evidence="3 4">
    <name type="scientific">Neisseria elongata</name>
    <dbReference type="NCBI Taxonomy" id="495"/>
    <lineage>
        <taxon>Bacteria</taxon>
        <taxon>Pseudomonadati</taxon>
        <taxon>Pseudomonadota</taxon>
        <taxon>Betaproteobacteria</taxon>
        <taxon>Neisseriales</taxon>
        <taxon>Neisseriaceae</taxon>
        <taxon>Neisseria</taxon>
    </lineage>
</organism>
<dbReference type="EC" id="3.1.-.-" evidence="3"/>
<keyword evidence="3" id="KW-0378">Hydrolase</keyword>
<evidence type="ECO:0000256" key="1">
    <source>
        <dbReference type="SAM" id="Phobius"/>
    </source>
</evidence>
<dbReference type="GO" id="GO:0016787">
    <property type="term" value="F:hydrolase activity"/>
    <property type="evidence" value="ECO:0007669"/>
    <property type="project" value="UniProtKB-KW"/>
</dbReference>
<reference evidence="3 4" key="1">
    <citation type="submission" date="2018-06" db="EMBL/GenBank/DDBJ databases">
        <authorList>
            <consortium name="Pathogen Informatics"/>
            <person name="Doyle S."/>
        </authorList>
    </citation>
    <scope>NUCLEOTIDE SEQUENCE [LARGE SCALE GENOMIC DNA]</scope>
    <source>
        <strain evidence="3 4">NCTC10660</strain>
    </source>
</reference>
<dbReference type="InterPro" id="IPR029052">
    <property type="entry name" value="Metallo-depent_PP-like"/>
</dbReference>
<dbReference type="GeneID" id="93351843"/>
<evidence type="ECO:0000259" key="2">
    <source>
        <dbReference type="Pfam" id="PF00149"/>
    </source>
</evidence>
<keyword evidence="1" id="KW-1133">Transmembrane helix</keyword>
<dbReference type="Pfam" id="PF00149">
    <property type="entry name" value="Metallophos"/>
    <property type="match status" value="1"/>
</dbReference>
<keyword evidence="1" id="KW-0812">Transmembrane</keyword>
<protein>
    <submittedName>
        <fullName evidence="3">Uncharacterized metallophosphoesterase Cj0846</fullName>
        <ecNumber evidence="3">3.1.-.-</ecNumber>
    </submittedName>
</protein>
<evidence type="ECO:0000313" key="4">
    <source>
        <dbReference type="Proteomes" id="UP000254927"/>
    </source>
</evidence>
<name>A0A378TWL1_NEIEL</name>
<dbReference type="RefSeq" id="WP_074895809.1">
    <property type="nucleotide sequence ID" value="NZ_CP031252.1"/>
</dbReference>
<dbReference type="Gene3D" id="3.60.21.10">
    <property type="match status" value="1"/>
</dbReference>
<accession>A0A378TWL1</accession>